<dbReference type="SUPFAM" id="SSF49265">
    <property type="entry name" value="Fibronectin type III"/>
    <property type="match status" value="1"/>
</dbReference>
<evidence type="ECO:0000256" key="3">
    <source>
        <dbReference type="ARBA" id="ARBA00023277"/>
    </source>
</evidence>
<evidence type="ECO:0000256" key="5">
    <source>
        <dbReference type="ARBA" id="ARBA00023326"/>
    </source>
</evidence>
<sequence>MTFRKKGKQTLLVSALTSTFIFSVFPTLTPNLVSATAVSSSDTTCQYPAWNATTAYSGGNRVSYNGKNYEAKWWTQGDQPDQSGEWGPWKYISDCSVPDPDKEPPSAPTGLTVTKTTSSSVTLTWKASTDNIGVKGYDVYRGTTLVASVSGTTAEITGLASDTTYTFTVKAKDAAGNVSSASNEITAKTEPGNSVETPRRYVAYASTWNTSLYDLKTENIPNYITNVKDYGDKIDFINLMSYDAGDYHLKEIVTKQSPIFQS</sequence>
<keyword evidence="5" id="KW-0624">Polysaccharide degradation</keyword>
<dbReference type="AlphaFoldDB" id="A0A364K5A7"/>
<evidence type="ECO:0000259" key="7">
    <source>
        <dbReference type="PROSITE" id="PS50853"/>
    </source>
</evidence>
<dbReference type="Pfam" id="PF02839">
    <property type="entry name" value="CBM_5_12"/>
    <property type="match status" value="1"/>
</dbReference>
<dbReference type="GO" id="GO:0005576">
    <property type="term" value="C:extracellular region"/>
    <property type="evidence" value="ECO:0007669"/>
    <property type="project" value="InterPro"/>
</dbReference>
<keyword evidence="3" id="KW-0119">Carbohydrate metabolism</keyword>
<dbReference type="GO" id="GO:0000272">
    <property type="term" value="P:polysaccharide catabolic process"/>
    <property type="evidence" value="ECO:0007669"/>
    <property type="project" value="UniProtKB-KW"/>
</dbReference>
<dbReference type="PROSITE" id="PS50853">
    <property type="entry name" value="FN3"/>
    <property type="match status" value="1"/>
</dbReference>
<proteinExistence type="predicted"/>
<organism evidence="8 9">
    <name type="scientific">Thermoflavimicrobium daqui</name>
    <dbReference type="NCBI Taxonomy" id="2137476"/>
    <lineage>
        <taxon>Bacteria</taxon>
        <taxon>Bacillati</taxon>
        <taxon>Bacillota</taxon>
        <taxon>Bacilli</taxon>
        <taxon>Bacillales</taxon>
        <taxon>Thermoactinomycetaceae</taxon>
        <taxon>Thermoflavimicrobium</taxon>
    </lineage>
</organism>
<dbReference type="OrthoDB" id="9775889at2"/>
<dbReference type="CDD" id="cd12215">
    <property type="entry name" value="ChiC_BD"/>
    <property type="match status" value="1"/>
</dbReference>
<protein>
    <recommendedName>
        <fullName evidence="7">Fibronectin type-III domain-containing protein</fullName>
    </recommendedName>
</protein>
<dbReference type="SMART" id="SM00060">
    <property type="entry name" value="FN3"/>
    <property type="match status" value="1"/>
</dbReference>
<dbReference type="InterPro" id="IPR036573">
    <property type="entry name" value="CBM_sf_5/12"/>
</dbReference>
<reference evidence="8 9" key="2">
    <citation type="submission" date="2018-06" db="EMBL/GenBank/DDBJ databases">
        <authorList>
            <person name="Zhirakovskaya E."/>
        </authorList>
    </citation>
    <scope>NUCLEOTIDE SEQUENCE [LARGE SCALE GENOMIC DNA]</scope>
    <source>
        <strain evidence="8 9">FBKL4.011</strain>
    </source>
</reference>
<dbReference type="FunFam" id="2.60.40.10:FF:001114">
    <property type="entry name" value="Chitinase A1"/>
    <property type="match status" value="1"/>
</dbReference>
<dbReference type="EMBL" id="QJKK01000004">
    <property type="protein sequence ID" value="RAL24564.1"/>
    <property type="molecule type" value="Genomic_DNA"/>
</dbReference>
<keyword evidence="9" id="KW-1185">Reference proteome</keyword>
<dbReference type="CDD" id="cd00063">
    <property type="entry name" value="FN3"/>
    <property type="match status" value="1"/>
</dbReference>
<dbReference type="GO" id="GO:0004553">
    <property type="term" value="F:hydrolase activity, hydrolyzing O-glycosyl compounds"/>
    <property type="evidence" value="ECO:0007669"/>
    <property type="project" value="InterPro"/>
</dbReference>
<evidence type="ECO:0000256" key="1">
    <source>
        <dbReference type="ARBA" id="ARBA00022729"/>
    </source>
</evidence>
<name>A0A364K5A7_9BACL</name>
<dbReference type="SUPFAM" id="SSF51055">
    <property type="entry name" value="Carbohydrate binding domain"/>
    <property type="match status" value="1"/>
</dbReference>
<gene>
    <name evidence="8" type="ORF">DL897_09665</name>
</gene>
<dbReference type="Proteomes" id="UP000251213">
    <property type="component" value="Unassembled WGS sequence"/>
</dbReference>
<dbReference type="Gene3D" id="2.60.40.10">
    <property type="entry name" value="Immunoglobulins"/>
    <property type="match status" value="1"/>
</dbReference>
<evidence type="ECO:0000256" key="4">
    <source>
        <dbReference type="ARBA" id="ARBA00023295"/>
    </source>
</evidence>
<feature type="signal peptide" evidence="6">
    <location>
        <begin position="1"/>
        <end position="23"/>
    </location>
</feature>
<comment type="caution">
    <text evidence="8">The sequence shown here is derived from an EMBL/GenBank/DDBJ whole genome shotgun (WGS) entry which is preliminary data.</text>
</comment>
<dbReference type="Gene3D" id="2.10.10.20">
    <property type="entry name" value="Carbohydrate-binding module superfamily 5/12"/>
    <property type="match status" value="1"/>
</dbReference>
<reference evidence="8 9" key="1">
    <citation type="submission" date="2018-06" db="EMBL/GenBank/DDBJ databases">
        <title>Thermoflavimicrobium daqus sp. nov., a thermophilic microbe isolated from Moutai-flavour Daqu.</title>
        <authorList>
            <person name="Wang X."/>
            <person name="Zhou H."/>
        </authorList>
    </citation>
    <scope>NUCLEOTIDE SEQUENCE [LARGE SCALE GENOMIC DNA]</scope>
    <source>
        <strain evidence="8 9">FBKL4.011</strain>
    </source>
</reference>
<evidence type="ECO:0000313" key="8">
    <source>
        <dbReference type="EMBL" id="RAL24564.1"/>
    </source>
</evidence>
<accession>A0A364K5A7</accession>
<dbReference type="SMART" id="SM00495">
    <property type="entry name" value="ChtBD3"/>
    <property type="match status" value="1"/>
</dbReference>
<feature type="domain" description="Fibronectin type-III" evidence="7">
    <location>
        <begin position="107"/>
        <end position="192"/>
    </location>
</feature>
<feature type="chain" id="PRO_5039585938" description="Fibronectin type-III domain-containing protein" evidence="6">
    <location>
        <begin position="24"/>
        <end position="262"/>
    </location>
</feature>
<keyword evidence="1 6" id="KW-0732">Signal</keyword>
<evidence type="ECO:0000256" key="6">
    <source>
        <dbReference type="SAM" id="SignalP"/>
    </source>
</evidence>
<keyword evidence="4" id="KW-0326">Glycosidase</keyword>
<dbReference type="InterPro" id="IPR003610">
    <property type="entry name" value="CBM5/12"/>
</dbReference>
<dbReference type="InterPro" id="IPR003961">
    <property type="entry name" value="FN3_dom"/>
</dbReference>
<dbReference type="InterPro" id="IPR013783">
    <property type="entry name" value="Ig-like_fold"/>
</dbReference>
<dbReference type="GO" id="GO:0030246">
    <property type="term" value="F:carbohydrate binding"/>
    <property type="evidence" value="ECO:0007669"/>
    <property type="project" value="InterPro"/>
</dbReference>
<keyword evidence="2" id="KW-0378">Hydrolase</keyword>
<dbReference type="RefSeq" id="WP_113658935.1">
    <property type="nucleotide sequence ID" value="NZ_KZ845666.1"/>
</dbReference>
<dbReference type="InterPro" id="IPR036116">
    <property type="entry name" value="FN3_sf"/>
</dbReference>
<evidence type="ECO:0000313" key="9">
    <source>
        <dbReference type="Proteomes" id="UP000251213"/>
    </source>
</evidence>
<dbReference type="Pfam" id="PF00041">
    <property type="entry name" value="fn3"/>
    <property type="match status" value="1"/>
</dbReference>
<evidence type="ECO:0000256" key="2">
    <source>
        <dbReference type="ARBA" id="ARBA00022801"/>
    </source>
</evidence>